<feature type="transmembrane region" description="Helical" evidence="1">
    <location>
        <begin position="18"/>
        <end position="40"/>
    </location>
</feature>
<evidence type="ECO:0000313" key="3">
    <source>
        <dbReference type="EMBL" id="KIJ64795.1"/>
    </source>
</evidence>
<dbReference type="InterPro" id="IPR045339">
    <property type="entry name" value="DUF6534"/>
</dbReference>
<dbReference type="Pfam" id="PF20152">
    <property type="entry name" value="DUF6534"/>
    <property type="match status" value="1"/>
</dbReference>
<feature type="transmembrane region" description="Helical" evidence="1">
    <location>
        <begin position="237"/>
        <end position="257"/>
    </location>
</feature>
<dbReference type="OrthoDB" id="2677454at2759"/>
<dbReference type="Proteomes" id="UP000053820">
    <property type="component" value="Unassembled WGS sequence"/>
</dbReference>
<feature type="transmembrane region" description="Helical" evidence="1">
    <location>
        <begin position="203"/>
        <end position="231"/>
    </location>
</feature>
<accession>A0A0C9W1L7</accession>
<evidence type="ECO:0000259" key="2">
    <source>
        <dbReference type="Pfam" id="PF20152"/>
    </source>
</evidence>
<dbReference type="PANTHER" id="PTHR40465:SF1">
    <property type="entry name" value="DUF6534 DOMAIN-CONTAINING PROTEIN"/>
    <property type="match status" value="1"/>
</dbReference>
<keyword evidence="1" id="KW-0472">Membrane</keyword>
<dbReference type="PANTHER" id="PTHR40465">
    <property type="entry name" value="CHROMOSOME 1, WHOLE GENOME SHOTGUN SEQUENCE"/>
    <property type="match status" value="1"/>
</dbReference>
<keyword evidence="1" id="KW-0812">Transmembrane</keyword>
<gene>
    <name evidence="3" type="ORF">HYDPIDRAFT_28156</name>
</gene>
<keyword evidence="1" id="KW-1133">Transmembrane helix</keyword>
<proteinExistence type="predicted"/>
<reference evidence="3 4" key="1">
    <citation type="submission" date="2014-04" db="EMBL/GenBank/DDBJ databases">
        <title>Evolutionary Origins and Diversification of the Mycorrhizal Mutualists.</title>
        <authorList>
            <consortium name="DOE Joint Genome Institute"/>
            <consortium name="Mycorrhizal Genomics Consortium"/>
            <person name="Kohler A."/>
            <person name="Kuo A."/>
            <person name="Nagy L.G."/>
            <person name="Floudas D."/>
            <person name="Copeland A."/>
            <person name="Barry K.W."/>
            <person name="Cichocki N."/>
            <person name="Veneault-Fourrey C."/>
            <person name="LaButti K."/>
            <person name="Lindquist E.A."/>
            <person name="Lipzen A."/>
            <person name="Lundell T."/>
            <person name="Morin E."/>
            <person name="Murat C."/>
            <person name="Riley R."/>
            <person name="Ohm R."/>
            <person name="Sun H."/>
            <person name="Tunlid A."/>
            <person name="Henrissat B."/>
            <person name="Grigoriev I.V."/>
            <person name="Hibbett D.S."/>
            <person name="Martin F."/>
        </authorList>
    </citation>
    <scope>NUCLEOTIDE SEQUENCE [LARGE SCALE GENOMIC DNA]</scope>
    <source>
        <strain evidence="3 4">MD-312</strain>
    </source>
</reference>
<evidence type="ECO:0000313" key="4">
    <source>
        <dbReference type="Proteomes" id="UP000053820"/>
    </source>
</evidence>
<dbReference type="HOGENOM" id="CLU_046025_5_0_1"/>
<evidence type="ECO:0000256" key="1">
    <source>
        <dbReference type="SAM" id="Phobius"/>
    </source>
</evidence>
<organism evidence="3 4">
    <name type="scientific">Hydnomerulius pinastri MD-312</name>
    <dbReference type="NCBI Taxonomy" id="994086"/>
    <lineage>
        <taxon>Eukaryota</taxon>
        <taxon>Fungi</taxon>
        <taxon>Dikarya</taxon>
        <taxon>Basidiomycota</taxon>
        <taxon>Agaricomycotina</taxon>
        <taxon>Agaricomycetes</taxon>
        <taxon>Agaricomycetidae</taxon>
        <taxon>Boletales</taxon>
        <taxon>Boletales incertae sedis</taxon>
        <taxon>Leucogyrophana</taxon>
    </lineage>
</organism>
<dbReference type="AlphaFoldDB" id="A0A0C9W1L7"/>
<feature type="transmembrane region" description="Helical" evidence="1">
    <location>
        <begin position="125"/>
        <end position="147"/>
    </location>
</feature>
<feature type="domain" description="DUF6534" evidence="2">
    <location>
        <begin position="174"/>
        <end position="261"/>
    </location>
</feature>
<feature type="transmembrane region" description="Helical" evidence="1">
    <location>
        <begin position="167"/>
        <end position="191"/>
    </location>
</feature>
<keyword evidence="4" id="KW-1185">Reference proteome</keyword>
<name>A0A0C9W1L7_9AGAM</name>
<feature type="transmembrane region" description="Helical" evidence="1">
    <location>
        <begin position="93"/>
        <end position="113"/>
    </location>
</feature>
<feature type="transmembrane region" description="Helical" evidence="1">
    <location>
        <begin position="52"/>
        <end position="73"/>
    </location>
</feature>
<dbReference type="EMBL" id="KN839845">
    <property type="protein sequence ID" value="KIJ64795.1"/>
    <property type="molecule type" value="Genomic_DNA"/>
</dbReference>
<sequence length="326" mass="35657">MSAIEFTGINLGSEYGPILAGIFITLVFYGISIMQTFLYYLQYPEDKVHLKLLVVIVFLLDTLHKFLACAGIWNYLVQYYGDFINLEDSHPPIFLASLVTSLLSFITQSFFVYRIWSLNKTRFKWVVPAALMPFITAQPVICSYYVAKALVASNADAVRGDLLKTVANASNGIAAAVDVVIAIAMCILLAMGRTGFNQNTDRMLLRLMFISINTGLWTAVVAVLAVILLVALPSEEVYSVAILPLGTLYCNTLLASLNVRSYVRGDDSYEVYNIKPGGSPEGSRSGGSAAPVVNHLPINVTMKTSKIIQSASSDESMIFSRSQSTV</sequence>
<protein>
    <recommendedName>
        <fullName evidence="2">DUF6534 domain-containing protein</fullName>
    </recommendedName>
</protein>